<accession>A0A1F4R435</accession>
<organism evidence="1 2">
    <name type="scientific">candidate division WOR-1 bacterium RIFCSPLOWO2_02_FULL_46_20</name>
    <dbReference type="NCBI Taxonomy" id="1802567"/>
    <lineage>
        <taxon>Bacteria</taxon>
        <taxon>Bacillati</taxon>
        <taxon>Saganbacteria</taxon>
    </lineage>
</organism>
<protein>
    <submittedName>
        <fullName evidence="1">Uncharacterized protein</fullName>
    </submittedName>
</protein>
<evidence type="ECO:0000313" key="1">
    <source>
        <dbReference type="EMBL" id="OGC02937.1"/>
    </source>
</evidence>
<name>A0A1F4R435_UNCSA</name>
<reference evidence="1 2" key="1">
    <citation type="journal article" date="2016" name="Nat. Commun.">
        <title>Thousands of microbial genomes shed light on interconnected biogeochemical processes in an aquifer system.</title>
        <authorList>
            <person name="Anantharaman K."/>
            <person name="Brown C.T."/>
            <person name="Hug L.A."/>
            <person name="Sharon I."/>
            <person name="Castelle C.J."/>
            <person name="Probst A.J."/>
            <person name="Thomas B.C."/>
            <person name="Singh A."/>
            <person name="Wilkins M.J."/>
            <person name="Karaoz U."/>
            <person name="Brodie E.L."/>
            <person name="Williams K.H."/>
            <person name="Hubbard S.S."/>
            <person name="Banfield J.F."/>
        </authorList>
    </citation>
    <scope>NUCLEOTIDE SEQUENCE [LARGE SCALE GENOMIC DNA]</scope>
</reference>
<proteinExistence type="predicted"/>
<gene>
    <name evidence="1" type="ORF">A3H38_04955</name>
</gene>
<dbReference type="EMBL" id="METP01000066">
    <property type="protein sequence ID" value="OGC02937.1"/>
    <property type="molecule type" value="Genomic_DNA"/>
</dbReference>
<sequence length="62" mass="6755">MAKGTVCQKTISNSCQKLGEVVVSCVIAKVGITTNDKKTRETIILIIVCNYNTIDIKTVIQI</sequence>
<dbReference type="Proteomes" id="UP000176938">
    <property type="component" value="Unassembled WGS sequence"/>
</dbReference>
<dbReference type="AlphaFoldDB" id="A0A1F4R435"/>
<evidence type="ECO:0000313" key="2">
    <source>
        <dbReference type="Proteomes" id="UP000176938"/>
    </source>
</evidence>
<comment type="caution">
    <text evidence="1">The sequence shown here is derived from an EMBL/GenBank/DDBJ whole genome shotgun (WGS) entry which is preliminary data.</text>
</comment>